<feature type="transmembrane region" description="Helical" evidence="7">
    <location>
        <begin position="404"/>
        <end position="423"/>
    </location>
</feature>
<evidence type="ECO:0000256" key="4">
    <source>
        <dbReference type="ARBA" id="ARBA00022989"/>
    </source>
</evidence>
<feature type="transmembrane region" description="Helical" evidence="7">
    <location>
        <begin position="68"/>
        <end position="91"/>
    </location>
</feature>
<name>A0AAV8E1A4_9POAL</name>
<feature type="transmembrane region" description="Helical" evidence="7">
    <location>
        <begin position="142"/>
        <end position="161"/>
    </location>
</feature>
<dbReference type="GO" id="GO:0022857">
    <property type="term" value="F:transmembrane transporter activity"/>
    <property type="evidence" value="ECO:0007669"/>
    <property type="project" value="InterPro"/>
</dbReference>
<evidence type="ECO:0000313" key="8">
    <source>
        <dbReference type="EMBL" id="KAJ4772906.1"/>
    </source>
</evidence>
<comment type="similarity">
    <text evidence="2">Belongs to the major facilitator superfamily. Proton-dependent oligopeptide transporter (POT/PTR) (TC 2.A.17) family.</text>
</comment>
<evidence type="ECO:0000256" key="2">
    <source>
        <dbReference type="ARBA" id="ARBA00005982"/>
    </source>
</evidence>
<evidence type="ECO:0000256" key="6">
    <source>
        <dbReference type="SAM" id="MobiDB-lite"/>
    </source>
</evidence>
<comment type="subcellular location">
    <subcellularLocation>
        <location evidence="1">Membrane</location>
        <topology evidence="1">Multi-pass membrane protein</topology>
    </subcellularLocation>
</comment>
<dbReference type="Pfam" id="PF00854">
    <property type="entry name" value="PTR2"/>
    <property type="match status" value="1"/>
</dbReference>
<keyword evidence="3 7" id="KW-0812">Transmembrane</keyword>
<comment type="caution">
    <text evidence="8">The sequence shown here is derived from an EMBL/GenBank/DDBJ whole genome shotgun (WGS) entry which is preliminary data.</text>
</comment>
<keyword evidence="4 7" id="KW-1133">Transmembrane helix</keyword>
<dbReference type="GO" id="GO:0016020">
    <property type="term" value="C:membrane"/>
    <property type="evidence" value="ECO:0007669"/>
    <property type="project" value="UniProtKB-SubCell"/>
</dbReference>
<reference evidence="8" key="1">
    <citation type="submission" date="2022-08" db="EMBL/GenBank/DDBJ databases">
        <authorList>
            <person name="Marques A."/>
        </authorList>
    </citation>
    <scope>NUCLEOTIDE SEQUENCE</scope>
    <source>
        <strain evidence="8">RhyPub2mFocal</strain>
        <tissue evidence="8">Leaves</tissue>
    </source>
</reference>
<gene>
    <name evidence="8" type="ORF">LUZ62_057163</name>
</gene>
<feature type="transmembrane region" description="Helical" evidence="7">
    <location>
        <begin position="28"/>
        <end position="56"/>
    </location>
</feature>
<organism evidence="8 9">
    <name type="scientific">Rhynchospora pubera</name>
    <dbReference type="NCBI Taxonomy" id="906938"/>
    <lineage>
        <taxon>Eukaryota</taxon>
        <taxon>Viridiplantae</taxon>
        <taxon>Streptophyta</taxon>
        <taxon>Embryophyta</taxon>
        <taxon>Tracheophyta</taxon>
        <taxon>Spermatophyta</taxon>
        <taxon>Magnoliopsida</taxon>
        <taxon>Liliopsida</taxon>
        <taxon>Poales</taxon>
        <taxon>Cyperaceae</taxon>
        <taxon>Cyperoideae</taxon>
        <taxon>Rhynchosporeae</taxon>
        <taxon>Rhynchospora</taxon>
    </lineage>
</organism>
<evidence type="ECO:0000256" key="7">
    <source>
        <dbReference type="SAM" id="Phobius"/>
    </source>
</evidence>
<dbReference type="AlphaFoldDB" id="A0AAV8E1A4"/>
<sequence>MATTLESENSRTDEDEAQMPNGKQGGWITFPFISGSTIGVGLAAAGATINFLVYLIQQYNVRSIDAAQIANIITGCLNLAPIVGAIVADSFFGCYNILVLSSAIQLLSLVIFTLTAVVQSLRPTACDVPGTDSCQVASKGQLTVLYGAVALLTIAAGGNRFNLASMGASQFDKVQDQAVFFNWYFIFNYAAAIAGSTAIVYIQDSISWVLGFCLSMGGSVVGLVFLLLGTKYYNKPEPQGSPFTSLARVVVATVRKWKVELEPQPMPRYFHKNVDMALQKPTRTFSMFNRAALITEGDTNPDGSIAKPWKICTVQEVEDFKAVCWILPLWASQIVLGMSVGCQLNLSVLQALTMDRSIGPHFSIPAGSIGVPSLISSIILLTFLDRVLFPIWHRLTHHTPTPLQRIGFGQLINVVSTMASALVERRRAAVIRESHPLPTFYGW</sequence>
<evidence type="ECO:0000313" key="9">
    <source>
        <dbReference type="Proteomes" id="UP001140206"/>
    </source>
</evidence>
<feature type="region of interest" description="Disordered" evidence="6">
    <location>
        <begin position="1"/>
        <end position="23"/>
    </location>
</feature>
<dbReference type="SUPFAM" id="SSF103473">
    <property type="entry name" value="MFS general substrate transporter"/>
    <property type="match status" value="1"/>
</dbReference>
<evidence type="ECO:0000256" key="5">
    <source>
        <dbReference type="ARBA" id="ARBA00023136"/>
    </source>
</evidence>
<dbReference type="InterPro" id="IPR000109">
    <property type="entry name" value="POT_fam"/>
</dbReference>
<feature type="transmembrane region" description="Helical" evidence="7">
    <location>
        <begin position="330"/>
        <end position="352"/>
    </location>
</feature>
<keyword evidence="5 7" id="KW-0472">Membrane</keyword>
<dbReference type="PANTHER" id="PTHR11654">
    <property type="entry name" value="OLIGOPEPTIDE TRANSPORTER-RELATED"/>
    <property type="match status" value="1"/>
</dbReference>
<protein>
    <submittedName>
        <fullName evidence="8">Protein NRT1/ PTR FAMILY 2.3</fullName>
    </submittedName>
</protein>
<accession>A0AAV8E1A4</accession>
<dbReference type="Proteomes" id="UP001140206">
    <property type="component" value="Chromosome 3"/>
</dbReference>
<dbReference type="EMBL" id="JAMFTS010000003">
    <property type="protein sequence ID" value="KAJ4772906.1"/>
    <property type="molecule type" value="Genomic_DNA"/>
</dbReference>
<feature type="transmembrane region" description="Helical" evidence="7">
    <location>
        <begin position="181"/>
        <end position="202"/>
    </location>
</feature>
<feature type="transmembrane region" description="Helical" evidence="7">
    <location>
        <begin position="364"/>
        <end position="384"/>
    </location>
</feature>
<feature type="transmembrane region" description="Helical" evidence="7">
    <location>
        <begin position="209"/>
        <end position="228"/>
    </location>
</feature>
<keyword evidence="9" id="KW-1185">Reference proteome</keyword>
<dbReference type="Gene3D" id="1.20.1250.20">
    <property type="entry name" value="MFS general substrate transporter like domains"/>
    <property type="match status" value="1"/>
</dbReference>
<proteinExistence type="inferred from homology"/>
<feature type="transmembrane region" description="Helical" evidence="7">
    <location>
        <begin position="97"/>
        <end position="121"/>
    </location>
</feature>
<evidence type="ECO:0000256" key="1">
    <source>
        <dbReference type="ARBA" id="ARBA00004141"/>
    </source>
</evidence>
<dbReference type="InterPro" id="IPR036259">
    <property type="entry name" value="MFS_trans_sf"/>
</dbReference>
<evidence type="ECO:0000256" key="3">
    <source>
        <dbReference type="ARBA" id="ARBA00022692"/>
    </source>
</evidence>